<dbReference type="KEGG" id="lali:LA20249_08505"/>
<dbReference type="InterPro" id="IPR049731">
    <property type="entry name" value="LVIS_2131-like"/>
</dbReference>
<dbReference type="RefSeq" id="WP_057738109.1">
    <property type="nucleotide sequence ID" value="NZ_AZDQ01000008.1"/>
</dbReference>
<evidence type="ECO:0000313" key="2">
    <source>
        <dbReference type="EMBL" id="AUI72218.1"/>
    </source>
</evidence>
<organism evidence="2 3">
    <name type="scientific">Companilactobacillus alimentarius DSM 20249</name>
    <dbReference type="NCBI Taxonomy" id="1423720"/>
    <lineage>
        <taxon>Bacteria</taxon>
        <taxon>Bacillati</taxon>
        <taxon>Bacillota</taxon>
        <taxon>Bacilli</taxon>
        <taxon>Lactobacillales</taxon>
        <taxon>Lactobacillaceae</taxon>
        <taxon>Companilactobacillus</taxon>
    </lineage>
</organism>
<reference evidence="2 3" key="1">
    <citation type="submission" date="2016-12" db="EMBL/GenBank/DDBJ databases">
        <title>The whole genome sequencing and assembly of Lactobacillus alimentarius DSM 20249T strain.</title>
        <authorList>
            <person name="Lee Y.-J."/>
            <person name="Yi H."/>
            <person name="Bahn Y.-S."/>
            <person name="Kim J.F."/>
            <person name="Lee D.-W."/>
        </authorList>
    </citation>
    <scope>NUCLEOTIDE SEQUENCE [LARGE SCALE GENOMIC DNA]</scope>
    <source>
        <strain evidence="2 3">DSM 20249</strain>
    </source>
</reference>
<keyword evidence="3" id="KW-1185">Reference proteome</keyword>
<dbReference type="EMBL" id="CP018867">
    <property type="protein sequence ID" value="AUI72218.1"/>
    <property type="molecule type" value="Genomic_DNA"/>
</dbReference>
<proteinExistence type="predicted"/>
<dbReference type="AlphaFoldDB" id="A0A2K9HIL1"/>
<dbReference type="OrthoDB" id="2311501at2"/>
<dbReference type="STRING" id="1423720.FC67_GL000316"/>
<feature type="transmembrane region" description="Helical" evidence="1">
    <location>
        <begin position="6"/>
        <end position="26"/>
    </location>
</feature>
<keyword evidence="1" id="KW-0472">Membrane</keyword>
<name>A0A2K9HIL1_9LACO</name>
<keyword evidence="1" id="KW-1133">Transmembrane helix</keyword>
<protein>
    <submittedName>
        <fullName evidence="2">Uncharacterized protein</fullName>
    </submittedName>
</protein>
<evidence type="ECO:0000313" key="3">
    <source>
        <dbReference type="Proteomes" id="UP000234653"/>
    </source>
</evidence>
<dbReference type="NCBIfam" id="NF040508">
    <property type="entry name" value="LVIS_2131_fam"/>
    <property type="match status" value="1"/>
</dbReference>
<evidence type="ECO:0000256" key="1">
    <source>
        <dbReference type="SAM" id="Phobius"/>
    </source>
</evidence>
<sequence>MNSWNFVGIIAWIIVIALLIFVVFNIRNRHLKILVEKKKKITWTTILTDLLEIVVVILAVSGLLYTSLFTKVDLTNQDDVAVTYKYNPMIVQTTEDGQGYYVRINKKESSSATDVYQYWLNNTKYTVSSQNSTISDATLPFTVSGLHLDWPMKKIKKMDSRYQNAYVITVQAKYKNNFINGLGLKANRFAMEYRVLRVPARSFINVAK</sequence>
<keyword evidence="1" id="KW-0812">Transmembrane</keyword>
<dbReference type="Proteomes" id="UP000234653">
    <property type="component" value="Chromosome"/>
</dbReference>
<accession>A0A2K9HIL1</accession>
<gene>
    <name evidence="2" type="ORF">LA20249_08505</name>
</gene>
<feature type="transmembrane region" description="Helical" evidence="1">
    <location>
        <begin position="46"/>
        <end position="68"/>
    </location>
</feature>